<dbReference type="PANTHER" id="PTHR30543">
    <property type="entry name" value="CHROMATE REDUCTASE"/>
    <property type="match status" value="1"/>
</dbReference>
<protein>
    <submittedName>
        <fullName evidence="2">DUF2789 family protein</fullName>
    </submittedName>
</protein>
<organism evidence="2 3">
    <name type="scientific">Comamonas antarctica</name>
    <dbReference type="NCBI Taxonomy" id="2743470"/>
    <lineage>
        <taxon>Bacteria</taxon>
        <taxon>Pseudomonadati</taxon>
        <taxon>Pseudomonadota</taxon>
        <taxon>Betaproteobacteria</taxon>
        <taxon>Burkholderiales</taxon>
        <taxon>Comamonadaceae</taxon>
        <taxon>Comamonas</taxon>
    </lineage>
</organism>
<evidence type="ECO:0000259" key="1">
    <source>
        <dbReference type="Pfam" id="PF03358"/>
    </source>
</evidence>
<keyword evidence="3" id="KW-1185">Reference proteome</keyword>
<dbReference type="SUPFAM" id="SSF52218">
    <property type="entry name" value="Flavoproteins"/>
    <property type="match status" value="1"/>
</dbReference>
<dbReference type="KEGG" id="aant:HUK68_21250"/>
<dbReference type="Pfam" id="PF03358">
    <property type="entry name" value="FMN_red"/>
    <property type="match status" value="1"/>
</dbReference>
<name>A0A6N1XBB7_9BURK</name>
<geneLocation type="plasmid" evidence="2 3">
    <name>unnamed1</name>
</geneLocation>
<dbReference type="InterPro" id="IPR005025">
    <property type="entry name" value="FMN_Rdtase-like_dom"/>
</dbReference>
<dbReference type="InterPro" id="IPR029039">
    <property type="entry name" value="Flavoprotein-like_sf"/>
</dbReference>
<proteinExistence type="predicted"/>
<feature type="domain" description="NADPH-dependent FMN reductase-like" evidence="1">
    <location>
        <begin position="88"/>
        <end position="235"/>
    </location>
</feature>
<dbReference type="InterPro" id="IPR050712">
    <property type="entry name" value="NAD(P)H-dep_reductase"/>
</dbReference>
<keyword evidence="2" id="KW-0614">Plasmid</keyword>
<dbReference type="RefSeq" id="WP_175506448.1">
    <property type="nucleotide sequence ID" value="NZ_CAURQT010000047.1"/>
</dbReference>
<evidence type="ECO:0000313" key="3">
    <source>
        <dbReference type="Proteomes" id="UP000509579"/>
    </source>
</evidence>
<dbReference type="Gene3D" id="3.40.50.360">
    <property type="match status" value="1"/>
</dbReference>
<sequence>MSEHYRFHELFAQLGLPNSAADIAAFLQRHRPLPNDVLLADAPFWDASQAQFIREKKQQDAPEWIQLIDQLSEALREPAPSHSALGATRVLALSGSLRQASFNTALAHAAKALAPQGLQLEVATLHGIPLYDGDLEASQGIPPAVQALKAQILQADALLLVTPEYNNGVPGVFKNAIDWLSRADGKAIFAQRPTGLIGASMGGFGTLSSQTAWLPTLKLLGVRLYSGGSVLVSRAQNAFDAQGALIDAAGQKNLAAYLAGFEEFVLQAQAR</sequence>
<dbReference type="AlphaFoldDB" id="A0A6N1XBB7"/>
<accession>A0A6N1XBB7</accession>
<dbReference type="InterPro" id="IPR021250">
    <property type="entry name" value="DUF2789"/>
</dbReference>
<dbReference type="Pfam" id="PF10982">
    <property type="entry name" value="DUF2789"/>
    <property type="match status" value="1"/>
</dbReference>
<dbReference type="GO" id="GO:0010181">
    <property type="term" value="F:FMN binding"/>
    <property type="evidence" value="ECO:0007669"/>
    <property type="project" value="TreeGrafter"/>
</dbReference>
<dbReference type="GO" id="GO:0005829">
    <property type="term" value="C:cytosol"/>
    <property type="evidence" value="ECO:0007669"/>
    <property type="project" value="TreeGrafter"/>
</dbReference>
<dbReference type="PANTHER" id="PTHR30543:SF21">
    <property type="entry name" value="NAD(P)H-DEPENDENT FMN REDUCTASE LOT6"/>
    <property type="match status" value="1"/>
</dbReference>
<dbReference type="Proteomes" id="UP000509579">
    <property type="component" value="Plasmid unnamed1"/>
</dbReference>
<dbReference type="Gene3D" id="1.10.10.1130">
    <property type="entry name" value="Uncharacterised protein PF10982, DUF2789"/>
    <property type="match status" value="1"/>
</dbReference>
<evidence type="ECO:0000313" key="2">
    <source>
        <dbReference type="EMBL" id="QKV55663.1"/>
    </source>
</evidence>
<dbReference type="InterPro" id="IPR038086">
    <property type="entry name" value="DUF2789_sf"/>
</dbReference>
<gene>
    <name evidence="2" type="ORF">HUK68_21250</name>
</gene>
<dbReference type="EMBL" id="CP054841">
    <property type="protein sequence ID" value="QKV55663.1"/>
    <property type="molecule type" value="Genomic_DNA"/>
</dbReference>
<dbReference type="GO" id="GO:0016491">
    <property type="term" value="F:oxidoreductase activity"/>
    <property type="evidence" value="ECO:0007669"/>
    <property type="project" value="InterPro"/>
</dbReference>
<reference evidence="2 3" key="1">
    <citation type="submission" date="2020-06" db="EMBL/GenBank/DDBJ databases">
        <title>Acidovorax antarctica sp. nov., isolated from Corinth ice sheet soil, Antarctic Fields Peninsula.</title>
        <authorList>
            <person name="Xu Q."/>
            <person name="Peng F."/>
        </authorList>
    </citation>
    <scope>NUCLEOTIDE SEQUENCE [LARGE SCALE GENOMIC DNA]</scope>
    <source>
        <strain evidence="2 3">16-35-5</strain>
        <plasmid evidence="2 3">unnamed1</plasmid>
    </source>
</reference>